<keyword evidence="2" id="KW-0812">Transmembrane</keyword>
<evidence type="ECO:0000313" key="3">
    <source>
        <dbReference type="EMBL" id="SJN38532.1"/>
    </source>
</evidence>
<feature type="compositionally biased region" description="Basic and acidic residues" evidence="1">
    <location>
        <begin position="214"/>
        <end position="228"/>
    </location>
</feature>
<sequence>MPRHPEPDRLPVHGTGRRPLEEWYRQHPEVFRRGRAPLRTIGFTLLTVVGALLTVRVLSDPDQVAHLLSGSGADRRTGIALVSALVLPPLATLLGIVGLLRWSSRWLLTANGSAMTVGTTRRLGAERDTAEVLALVTGHAGDPDGFAAALEPVRHDPDGARTLVAESSADASALVALVWRHADDGRGWVIEQQPVMLTGDDAFPVLTALRDHENAKAEAAKAQRQRTDDGDDAAL</sequence>
<feature type="transmembrane region" description="Helical" evidence="2">
    <location>
        <begin position="79"/>
        <end position="100"/>
    </location>
</feature>
<protein>
    <submittedName>
        <fullName evidence="3">Uncharacterized protein</fullName>
    </submittedName>
</protein>
<evidence type="ECO:0000256" key="1">
    <source>
        <dbReference type="SAM" id="MobiDB-lite"/>
    </source>
</evidence>
<organism evidence="3 4">
    <name type="scientific">Mycetocola reblochoni REB411</name>
    <dbReference type="NCBI Taxonomy" id="1255698"/>
    <lineage>
        <taxon>Bacteria</taxon>
        <taxon>Bacillati</taxon>
        <taxon>Actinomycetota</taxon>
        <taxon>Actinomycetes</taxon>
        <taxon>Micrococcales</taxon>
        <taxon>Microbacteriaceae</taxon>
        <taxon>Mycetocola</taxon>
    </lineage>
</organism>
<keyword evidence="2" id="KW-1133">Transmembrane helix</keyword>
<keyword evidence="2" id="KW-0472">Membrane</keyword>
<gene>
    <name evidence="3" type="ORF">FM119_10980</name>
</gene>
<dbReference type="EMBL" id="FUKR01000061">
    <property type="protein sequence ID" value="SJN38532.1"/>
    <property type="molecule type" value="Genomic_DNA"/>
</dbReference>
<keyword evidence="4" id="KW-1185">Reference proteome</keyword>
<dbReference type="Proteomes" id="UP000196778">
    <property type="component" value="Unassembled WGS sequence"/>
</dbReference>
<feature type="region of interest" description="Disordered" evidence="1">
    <location>
        <begin position="214"/>
        <end position="235"/>
    </location>
</feature>
<name>A0A1R4K2W7_9MICO</name>
<evidence type="ECO:0000313" key="4">
    <source>
        <dbReference type="Proteomes" id="UP000196778"/>
    </source>
</evidence>
<feature type="transmembrane region" description="Helical" evidence="2">
    <location>
        <begin position="41"/>
        <end position="59"/>
    </location>
</feature>
<reference evidence="4" key="1">
    <citation type="submission" date="2017-02" db="EMBL/GenBank/DDBJ databases">
        <authorList>
            <person name="Dridi B."/>
        </authorList>
    </citation>
    <scope>NUCLEOTIDE SEQUENCE [LARGE SCALE GENOMIC DNA]</scope>
    <source>
        <strain evidence="4">EB411</strain>
    </source>
</reference>
<proteinExistence type="predicted"/>
<evidence type="ECO:0000256" key="2">
    <source>
        <dbReference type="SAM" id="Phobius"/>
    </source>
</evidence>
<dbReference type="AlphaFoldDB" id="A0A1R4K2W7"/>
<accession>A0A1R4K2W7</accession>